<dbReference type="SUPFAM" id="SSF54593">
    <property type="entry name" value="Glyoxalase/Bleomycin resistance protein/Dihydroxybiphenyl dioxygenase"/>
    <property type="match status" value="1"/>
</dbReference>
<feature type="domain" description="VOC" evidence="1">
    <location>
        <begin position="200"/>
        <end position="321"/>
    </location>
</feature>
<dbReference type="GeneID" id="28882181"/>
<evidence type="ECO:0000313" key="2">
    <source>
        <dbReference type="EMBL" id="OAQ93938.1"/>
    </source>
</evidence>
<organism evidence="2 3">
    <name type="scientific">Purpureocillium lilacinum</name>
    <name type="common">Paecilomyces lilacinus</name>
    <dbReference type="NCBI Taxonomy" id="33203"/>
    <lineage>
        <taxon>Eukaryota</taxon>
        <taxon>Fungi</taxon>
        <taxon>Dikarya</taxon>
        <taxon>Ascomycota</taxon>
        <taxon>Pezizomycotina</taxon>
        <taxon>Sordariomycetes</taxon>
        <taxon>Hypocreomycetidae</taxon>
        <taxon>Hypocreales</taxon>
        <taxon>Ophiocordycipitaceae</taxon>
        <taxon>Purpureocillium</taxon>
    </lineage>
</organism>
<protein>
    <submittedName>
        <fullName evidence="2">Glyoxalase bleomycin resistance protein dioxygenase protein</fullName>
    </submittedName>
</protein>
<dbReference type="InterPro" id="IPR029068">
    <property type="entry name" value="Glyas_Bleomycin-R_OHBP_Dase"/>
</dbReference>
<dbReference type="PANTHER" id="PTHR43279">
    <property type="entry name" value="CATECHOL-2,3-DIOXYGENASE"/>
    <property type="match status" value="1"/>
</dbReference>
<proteinExistence type="predicted"/>
<dbReference type="GO" id="GO:0016829">
    <property type="term" value="F:lyase activity"/>
    <property type="evidence" value="ECO:0007669"/>
    <property type="project" value="InterPro"/>
</dbReference>
<dbReference type="KEGG" id="plj:28882181"/>
<dbReference type="EMBL" id="LSBI01000001">
    <property type="protein sequence ID" value="OAQ93938.1"/>
    <property type="molecule type" value="Genomic_DNA"/>
</dbReference>
<gene>
    <name evidence="2" type="ORF">VFPFJ_00046</name>
</gene>
<keyword evidence="2" id="KW-0223">Dioxygenase</keyword>
<sequence length="377" mass="42016">MSAPRNFIPMHHRMPIVFGPFPGPRQAFDGGARDGSKTSNVEAFITLTVPQSSIVDLLPPGFRFQRPGDHGYITVAAKRLDNLQWLGGRGYNLLSVYVHGIEYTAPEDGKVYQGTYLPVLWESMADPIISGREELGYPKLFANLDIARPTEESYSMKASWEGSQFADFSVGGLPRISTPVSFSAVMPSRPETSKRLSPEALCHIVLRTTPDNFDRMIDYYLIVLGGTVSHESHRLCFMTYDHEHHRIAVIKDPNACPRPETGMQAGLHHTAFGFPTLQDLATSYEEKKAAGIVPDWCVNHGISTSMYYQDPDGNGIEFQVDNFDSASEAVAFMESDAFAENPVGVDFDPDEFVRRVRGGEDERLIKARPNIGPRDRR</sequence>
<evidence type="ECO:0000259" key="1">
    <source>
        <dbReference type="PROSITE" id="PS51819"/>
    </source>
</evidence>
<name>A0A179HWS9_PURLI</name>
<dbReference type="GO" id="GO:0051213">
    <property type="term" value="F:dioxygenase activity"/>
    <property type="evidence" value="ECO:0007669"/>
    <property type="project" value="UniProtKB-KW"/>
</dbReference>
<keyword evidence="2" id="KW-0560">Oxidoreductase</keyword>
<dbReference type="InterPro" id="IPR010451">
    <property type="entry name" value="Acetoacetate_decarboxylase"/>
</dbReference>
<dbReference type="Pfam" id="PF06314">
    <property type="entry name" value="ADC"/>
    <property type="match status" value="1"/>
</dbReference>
<dbReference type="Pfam" id="PF00903">
    <property type="entry name" value="Glyoxalase"/>
    <property type="match status" value="1"/>
</dbReference>
<dbReference type="PROSITE" id="PS51819">
    <property type="entry name" value="VOC"/>
    <property type="match status" value="1"/>
</dbReference>
<dbReference type="SUPFAM" id="SSF160104">
    <property type="entry name" value="Acetoacetate decarboxylase-like"/>
    <property type="match status" value="1"/>
</dbReference>
<dbReference type="PANTHER" id="PTHR43279:SF1">
    <property type="entry name" value="CATECHOL-2,3-DIOXYGENASE"/>
    <property type="match status" value="1"/>
</dbReference>
<reference evidence="2 3" key="1">
    <citation type="submission" date="2016-02" db="EMBL/GenBank/DDBJ databases">
        <title>Biosynthesis of antibiotic leucinostatins and their inhibition on Phytophthora in bio-control Purpureocillium lilacinum.</title>
        <authorList>
            <person name="Wang G."/>
            <person name="Liu Z."/>
            <person name="Lin R."/>
            <person name="Li E."/>
            <person name="Mao Z."/>
            <person name="Ling J."/>
            <person name="Yin W."/>
            <person name="Xie B."/>
        </authorList>
    </citation>
    <scope>NUCLEOTIDE SEQUENCE [LARGE SCALE GENOMIC DNA]</scope>
    <source>
        <strain evidence="2">PLFJ-1</strain>
    </source>
</reference>
<dbReference type="STRING" id="33203.A0A179HWS9"/>
<dbReference type="InterPro" id="IPR004360">
    <property type="entry name" value="Glyas_Fos-R_dOase_dom"/>
</dbReference>
<dbReference type="InterPro" id="IPR023375">
    <property type="entry name" value="ADC_dom_sf"/>
</dbReference>
<dbReference type="InterPro" id="IPR037523">
    <property type="entry name" value="VOC_core"/>
</dbReference>
<dbReference type="Gene3D" id="2.40.400.10">
    <property type="entry name" value="Acetoacetate decarboxylase-like"/>
    <property type="match status" value="1"/>
</dbReference>
<comment type="caution">
    <text evidence="2">The sequence shown here is derived from an EMBL/GenBank/DDBJ whole genome shotgun (WGS) entry which is preliminary data.</text>
</comment>
<evidence type="ECO:0000313" key="3">
    <source>
        <dbReference type="Proteomes" id="UP000078340"/>
    </source>
</evidence>
<dbReference type="AlphaFoldDB" id="A0A179HWS9"/>
<accession>A0A179HWS9</accession>
<dbReference type="Proteomes" id="UP000078340">
    <property type="component" value="Unassembled WGS sequence"/>
</dbReference>